<accession>A0A1H9EI37</accession>
<sequence>MPLTEQRLLWHAVIAAFIQERLDAKLDKLKDDDPKRIELLLQHQYGAWIENAAKRVVQIQAVTHSLKPIHPDARGTNLYIEPGKLPTQEVLGSHALGSAFASDVVGNAAALDVYKFLRLELENSSLLAALLAEDECATQALHDDPMQAKALRDAFVALAQPRTTGPSSHPLAKQLYWLTDSDPCVDSHYELLAPLFPTSLAHVVHAQIQEHRFGEANKAARQACHAHKAHAGVFHDYSGLAVQKMGGTKPQNISQLNSERGGTNYLLASLPPVWRASAARLPVHNDSVFNRVFPARPEVRKTLRQLRQFLASDPTPNQETRQRRQAYLDTLLDELVSLSGELVQTMPAGWTSPTVDSEKRFQKLVRAEQLWLDPLRAELPPEADFAQEWLQMDWPAEVGKRFANWLNDELKGQWPVGDAEAREWKKALLTDEDGFKQQLRELRERLDAPHYIPIRPTHEKLIEPMQQRGEMP</sequence>
<dbReference type="RefSeq" id="WP_091451669.1">
    <property type="nucleotide sequence ID" value="NZ_FOGD01000001.1"/>
</dbReference>
<dbReference type="STRING" id="180197.SAMN02982919_00302"/>
<proteinExistence type="predicted"/>
<dbReference type="Pfam" id="PF09611">
    <property type="entry name" value="Cas_Csy1"/>
    <property type="match status" value="1"/>
</dbReference>
<dbReference type="NCBIfam" id="TIGR02564">
    <property type="entry name" value="cas_Csy1"/>
    <property type="match status" value="1"/>
</dbReference>
<dbReference type="CDD" id="cd09735">
    <property type="entry name" value="Csy1_I-F"/>
    <property type="match status" value="1"/>
</dbReference>
<dbReference type="InterPro" id="IPR013397">
    <property type="entry name" value="CRISPR-assoc_prot_Csy1"/>
</dbReference>
<dbReference type="AlphaFoldDB" id="A0A1H9EI37"/>
<dbReference type="Proteomes" id="UP000199766">
    <property type="component" value="Unassembled WGS sequence"/>
</dbReference>
<evidence type="ECO:0000313" key="1">
    <source>
        <dbReference type="EMBL" id="SEQ25217.1"/>
    </source>
</evidence>
<reference evidence="1 2" key="1">
    <citation type="submission" date="2016-10" db="EMBL/GenBank/DDBJ databases">
        <authorList>
            <person name="de Groot N.N."/>
        </authorList>
    </citation>
    <scope>NUCLEOTIDE SEQUENCE [LARGE SCALE GENOMIC DNA]</scope>
    <source>
        <strain evidence="1 2">ATCC 35958</strain>
    </source>
</reference>
<keyword evidence="2" id="KW-1185">Reference proteome</keyword>
<name>A0A1H9EI37_9BURK</name>
<dbReference type="OrthoDB" id="9815616at2"/>
<dbReference type="EMBL" id="FOGD01000001">
    <property type="protein sequence ID" value="SEQ25217.1"/>
    <property type="molecule type" value="Genomic_DNA"/>
</dbReference>
<evidence type="ECO:0000313" key="2">
    <source>
        <dbReference type="Proteomes" id="UP000199766"/>
    </source>
</evidence>
<protein>
    <submittedName>
        <fullName evidence="1">CRISPR-associated protein, Csy1 family</fullName>
    </submittedName>
</protein>
<gene>
    <name evidence="1" type="ORF">SAMN02982919_00302</name>
</gene>
<organism evidence="1 2">
    <name type="scientific">Giesbergeria anulus</name>
    <dbReference type="NCBI Taxonomy" id="180197"/>
    <lineage>
        <taxon>Bacteria</taxon>
        <taxon>Pseudomonadati</taxon>
        <taxon>Pseudomonadota</taxon>
        <taxon>Betaproteobacteria</taxon>
        <taxon>Burkholderiales</taxon>
        <taxon>Comamonadaceae</taxon>
        <taxon>Giesbergeria</taxon>
    </lineage>
</organism>